<evidence type="ECO:0000256" key="1">
    <source>
        <dbReference type="SAM" id="MobiDB-lite"/>
    </source>
</evidence>
<proteinExistence type="predicted"/>
<evidence type="ECO:0000256" key="2">
    <source>
        <dbReference type="SAM" id="Phobius"/>
    </source>
</evidence>
<organism evidence="3 4">
    <name type="scientific">Sanguibacter suaedae</name>
    <dbReference type="NCBI Taxonomy" id="2795737"/>
    <lineage>
        <taxon>Bacteria</taxon>
        <taxon>Bacillati</taxon>
        <taxon>Actinomycetota</taxon>
        <taxon>Actinomycetes</taxon>
        <taxon>Micrococcales</taxon>
        <taxon>Sanguibacteraceae</taxon>
        <taxon>Sanguibacter</taxon>
    </lineage>
</organism>
<comment type="caution">
    <text evidence="3">The sequence shown here is derived from an EMBL/GenBank/DDBJ whole genome shotgun (WGS) entry which is preliminary data.</text>
</comment>
<reference evidence="3" key="1">
    <citation type="submission" date="2020-12" db="EMBL/GenBank/DDBJ databases">
        <title>Sanguibacter suaedae sp. nov., isolated from Suaeda aralocaspica.</title>
        <authorList>
            <person name="Ma Q."/>
        </authorList>
    </citation>
    <scope>NUCLEOTIDE SEQUENCE</scope>
    <source>
        <strain evidence="3">YZGR15</strain>
    </source>
</reference>
<keyword evidence="2" id="KW-0812">Transmembrane</keyword>
<evidence type="ECO:0000313" key="3">
    <source>
        <dbReference type="EMBL" id="MBI9114717.1"/>
    </source>
</evidence>
<feature type="region of interest" description="Disordered" evidence="1">
    <location>
        <begin position="1"/>
        <end position="39"/>
    </location>
</feature>
<keyword evidence="4" id="KW-1185">Reference proteome</keyword>
<name>A0A934M6W7_9MICO</name>
<dbReference type="EMBL" id="JAEINH010000004">
    <property type="protein sequence ID" value="MBI9114717.1"/>
    <property type="molecule type" value="Genomic_DNA"/>
</dbReference>
<dbReference type="InterPro" id="IPR025443">
    <property type="entry name" value="DUF4307"/>
</dbReference>
<evidence type="ECO:0000313" key="4">
    <source>
        <dbReference type="Proteomes" id="UP000602087"/>
    </source>
</evidence>
<keyword evidence="2" id="KW-0472">Membrane</keyword>
<dbReference type="Proteomes" id="UP000602087">
    <property type="component" value="Unassembled WGS sequence"/>
</dbReference>
<dbReference type="AlphaFoldDB" id="A0A934M6W7"/>
<accession>A0A934M6W7</accession>
<dbReference type="Pfam" id="PF14155">
    <property type="entry name" value="DUF4307"/>
    <property type="match status" value="1"/>
</dbReference>
<protein>
    <submittedName>
        <fullName evidence="3">DUF4307 domain-containing protein</fullName>
    </submittedName>
</protein>
<sequence>MTEQRPAHHPAQADGPESAGGPRASGATGPQHGPDDAARLADRYGAPRAPRRRTLVVVGAILLACGVAGAAWLAFGPSDDGVRGKTFGFSVLSSEEVEIRFDVAKPQDATVVCTLDAMNAGYAQVGTKDVTIGPSDAPERRYTTTIATSEEAVTAVVDSCRIAD</sequence>
<keyword evidence="2" id="KW-1133">Transmembrane helix</keyword>
<feature type="transmembrane region" description="Helical" evidence="2">
    <location>
        <begin position="55"/>
        <end position="75"/>
    </location>
</feature>
<dbReference type="RefSeq" id="WP_198733266.1">
    <property type="nucleotide sequence ID" value="NZ_JAEINH010000004.1"/>
</dbReference>
<gene>
    <name evidence="3" type="ORF">JAV76_06795</name>
</gene>